<accession>A0A1G1VLK5</accession>
<feature type="domain" description="Serine hydroxymethyltransferase-like" evidence="5">
    <location>
        <begin position="7"/>
        <end position="397"/>
    </location>
</feature>
<reference evidence="6 7" key="1">
    <citation type="journal article" date="2016" name="Nat. Commun.">
        <title>Thousands of microbial genomes shed light on interconnected biogeochemical processes in an aquifer system.</title>
        <authorList>
            <person name="Anantharaman K."/>
            <person name="Brown C.T."/>
            <person name="Hug L.A."/>
            <person name="Sharon I."/>
            <person name="Castelle C.J."/>
            <person name="Probst A.J."/>
            <person name="Thomas B.C."/>
            <person name="Singh A."/>
            <person name="Wilkins M.J."/>
            <person name="Karaoz U."/>
            <person name="Brodie E.L."/>
            <person name="Williams K.H."/>
            <person name="Hubbard S.S."/>
            <person name="Banfield J.F."/>
        </authorList>
    </citation>
    <scope>NUCLEOTIDE SEQUENCE [LARGE SCALE GENOMIC DNA]</scope>
</reference>
<dbReference type="Gene3D" id="3.40.640.10">
    <property type="entry name" value="Type I PLP-dependent aspartate aminotransferase-like (Major domain)"/>
    <property type="match status" value="1"/>
</dbReference>
<dbReference type="InterPro" id="IPR015422">
    <property type="entry name" value="PyrdxlP-dep_Trfase_small"/>
</dbReference>
<evidence type="ECO:0000259" key="5">
    <source>
        <dbReference type="Pfam" id="PF00464"/>
    </source>
</evidence>
<dbReference type="GO" id="GO:0005737">
    <property type="term" value="C:cytoplasm"/>
    <property type="evidence" value="ECO:0007669"/>
    <property type="project" value="UniProtKB-SubCell"/>
</dbReference>
<feature type="binding site" evidence="3">
    <location>
        <begin position="122"/>
        <end position="124"/>
    </location>
    <ligand>
        <name>(6S)-5,6,7,8-tetrahydrofolate</name>
        <dbReference type="ChEBI" id="CHEBI:57453"/>
    </ligand>
</feature>
<comment type="cofactor">
    <cofactor evidence="1 3 4">
        <name>pyridoxal 5'-phosphate</name>
        <dbReference type="ChEBI" id="CHEBI:597326"/>
    </cofactor>
</comment>
<dbReference type="PANTHER" id="PTHR11680">
    <property type="entry name" value="SERINE HYDROXYMETHYLTRANSFERASE"/>
    <property type="match status" value="1"/>
</dbReference>
<dbReference type="GO" id="GO:0019264">
    <property type="term" value="P:glycine biosynthetic process from serine"/>
    <property type="evidence" value="ECO:0007669"/>
    <property type="project" value="UniProtKB-UniRule"/>
</dbReference>
<dbReference type="SUPFAM" id="SSF53383">
    <property type="entry name" value="PLP-dependent transferases"/>
    <property type="match status" value="1"/>
</dbReference>
<dbReference type="EMBL" id="MHCI01000018">
    <property type="protein sequence ID" value="OGY16251.1"/>
    <property type="molecule type" value="Genomic_DNA"/>
</dbReference>
<dbReference type="Pfam" id="PF00464">
    <property type="entry name" value="SHMT"/>
    <property type="match status" value="1"/>
</dbReference>
<dbReference type="CDD" id="cd00378">
    <property type="entry name" value="SHMT"/>
    <property type="match status" value="1"/>
</dbReference>
<dbReference type="UniPathway" id="UPA00288">
    <property type="reaction ID" value="UER01023"/>
</dbReference>
<dbReference type="InterPro" id="IPR015421">
    <property type="entry name" value="PyrdxlP-dep_Trfase_major"/>
</dbReference>
<dbReference type="PANTHER" id="PTHR11680:SF35">
    <property type="entry name" value="SERINE HYDROXYMETHYLTRANSFERASE 1"/>
    <property type="match status" value="1"/>
</dbReference>
<dbReference type="HAMAP" id="MF_00051">
    <property type="entry name" value="SHMT"/>
    <property type="match status" value="1"/>
</dbReference>
<comment type="caution">
    <text evidence="3">Lacks conserved residue(s) required for the propagation of feature annotation.</text>
</comment>
<dbReference type="InterPro" id="IPR039429">
    <property type="entry name" value="SHMT-like_dom"/>
</dbReference>
<feature type="binding site" evidence="3">
    <location>
        <begin position="366"/>
        <end position="368"/>
    </location>
    <ligand>
        <name>(6S)-5,6,7,8-tetrahydrofolate</name>
        <dbReference type="ChEBI" id="CHEBI:57453"/>
    </ligand>
</feature>
<dbReference type="GO" id="GO:0004372">
    <property type="term" value="F:glycine hydroxymethyltransferase activity"/>
    <property type="evidence" value="ECO:0007669"/>
    <property type="project" value="UniProtKB-UniRule"/>
</dbReference>
<evidence type="ECO:0000313" key="6">
    <source>
        <dbReference type="EMBL" id="OGY16251.1"/>
    </source>
</evidence>
<protein>
    <recommendedName>
        <fullName evidence="3">Serine hydroxymethyltransferase</fullName>
        <shortName evidence="3">SHMT</shortName>
        <shortName evidence="3">Serine methylase</shortName>
        <ecNumber evidence="3">2.1.2.1</ecNumber>
    </recommendedName>
</protein>
<evidence type="ECO:0000256" key="2">
    <source>
        <dbReference type="ARBA" id="ARBA00022898"/>
    </source>
</evidence>
<keyword evidence="2 3" id="KW-0663">Pyridoxal phosphate</keyword>
<comment type="similarity">
    <text evidence="3">Belongs to the SHMT family.</text>
</comment>
<comment type="pathway">
    <text evidence="3">Amino-acid biosynthesis; glycine biosynthesis; glycine from L-serine: step 1/1.</text>
</comment>
<dbReference type="InterPro" id="IPR049943">
    <property type="entry name" value="Ser_HO-MeTrfase-like"/>
</dbReference>
<evidence type="ECO:0000313" key="7">
    <source>
        <dbReference type="Proteomes" id="UP000179069"/>
    </source>
</evidence>
<feature type="modified residue" description="N6-(pyridoxal phosphate)lysine" evidence="3 4">
    <location>
        <position position="232"/>
    </location>
</feature>
<name>A0A1G1VLK5_9BACT</name>
<sequence>MIMKRDAVFDLITKEESRQTEELQMIPSENYASADVRQAVGSVLMNKYAEGQVGKRYYQGNKNIDAVEDLCKKRALRLFGLDSKIWGVNVQALSGSPANLAVYVALLEPKDRIMSMFLPDGGHLSHGWHLPGKSVSFVSKIWEVEFYHVEPTTRVFDYDEIGRQAKRFSPKLIISGGTAYPREIDHKRMGEIARSVGAYYLADIAHEAGLVAAGVNHSPFSHADVVTMTTHKTLRGPRGAMIFSRRNKIQVTSNKRITLADAIDQAVFPGIQGGPHEHTIAGIAVSLKEASTSSFLRYAKQVVANAKTLAGELEKAGFDVVTGGTDKHLVLVDLRSSGISGWVAAWVLENAGIIVNKNTVPAETASPFYPSGIRLGSPALTTRGMKEHDMRRIAAWMIEMLRYSARWKIPDGKEKRERFMRKFLSEVSEDKSVADVYKQVRSFAKRFPTFPE</sequence>
<feature type="site" description="Plays an important role in substrate specificity" evidence="3">
    <location>
        <position position="231"/>
    </location>
</feature>
<keyword evidence="3" id="KW-0028">Amino-acid biosynthesis</keyword>
<keyword evidence="3" id="KW-0963">Cytoplasm</keyword>
<comment type="catalytic activity">
    <reaction evidence="3">
        <text>(6R)-5,10-methylene-5,6,7,8-tetrahydrofolate + glycine + H2O = (6S)-5,6,7,8-tetrahydrofolate + L-serine</text>
        <dbReference type="Rhea" id="RHEA:15481"/>
        <dbReference type="ChEBI" id="CHEBI:15377"/>
        <dbReference type="ChEBI" id="CHEBI:15636"/>
        <dbReference type="ChEBI" id="CHEBI:33384"/>
        <dbReference type="ChEBI" id="CHEBI:57305"/>
        <dbReference type="ChEBI" id="CHEBI:57453"/>
        <dbReference type="EC" id="2.1.2.1"/>
    </reaction>
</comment>
<dbReference type="GO" id="GO:0035999">
    <property type="term" value="P:tetrahydrofolate interconversion"/>
    <property type="evidence" value="ECO:0007669"/>
    <property type="project" value="UniProtKB-UniRule"/>
</dbReference>
<dbReference type="EC" id="2.1.2.1" evidence="3"/>
<comment type="function">
    <text evidence="3">Catalyzes the reversible interconversion of serine and glycine with tetrahydrofolate (THF) serving as the one-carbon carrier. This reaction serves as the major source of one-carbon groups required for the biosynthesis of purines, thymidylate, methionine, and other important biomolecules. Also exhibits THF-independent aldolase activity toward beta-hydroxyamino acids, producing glycine and aldehydes, via a retro-aldol mechanism.</text>
</comment>
<gene>
    <name evidence="3" type="primary">glyA</name>
    <name evidence="6" type="ORF">A2785_01515</name>
</gene>
<dbReference type="Gene3D" id="3.90.1150.10">
    <property type="entry name" value="Aspartate Aminotransferase, domain 1"/>
    <property type="match status" value="1"/>
</dbReference>
<organism evidence="6 7">
    <name type="scientific">Candidatus Chisholmbacteria bacterium RIFCSPHIGHO2_01_FULL_49_18</name>
    <dbReference type="NCBI Taxonomy" id="1797590"/>
    <lineage>
        <taxon>Bacteria</taxon>
        <taxon>Candidatus Chisholmiibacteriota</taxon>
    </lineage>
</organism>
<evidence type="ECO:0000256" key="1">
    <source>
        <dbReference type="ARBA" id="ARBA00001933"/>
    </source>
</evidence>
<comment type="pathway">
    <text evidence="3">One-carbon metabolism; tetrahydrofolate interconversion.</text>
</comment>
<comment type="caution">
    <text evidence="6">The sequence shown here is derived from an EMBL/GenBank/DDBJ whole genome shotgun (WGS) entry which is preliminary data.</text>
</comment>
<feature type="binding site" evidence="3">
    <location>
        <position position="118"/>
    </location>
    <ligand>
        <name>(6S)-5,6,7,8-tetrahydrofolate</name>
        <dbReference type="ChEBI" id="CHEBI:57453"/>
    </ligand>
</feature>
<keyword evidence="3" id="KW-0808">Transferase</keyword>
<dbReference type="GO" id="GO:0030170">
    <property type="term" value="F:pyridoxal phosphate binding"/>
    <property type="evidence" value="ECO:0007669"/>
    <property type="project" value="UniProtKB-UniRule"/>
</dbReference>
<dbReference type="Proteomes" id="UP000179069">
    <property type="component" value="Unassembled WGS sequence"/>
</dbReference>
<dbReference type="PIRSF" id="PIRSF000412">
    <property type="entry name" value="SHMT"/>
    <property type="match status" value="1"/>
</dbReference>
<evidence type="ECO:0000256" key="4">
    <source>
        <dbReference type="PIRSR" id="PIRSR000412-50"/>
    </source>
</evidence>
<dbReference type="NCBIfam" id="NF000586">
    <property type="entry name" value="PRK00011.1"/>
    <property type="match status" value="1"/>
</dbReference>
<dbReference type="InterPro" id="IPR015424">
    <property type="entry name" value="PyrdxlP-dep_Trfase"/>
</dbReference>
<dbReference type="InterPro" id="IPR001085">
    <property type="entry name" value="Ser_HO-MeTrfase"/>
</dbReference>
<keyword evidence="3" id="KW-0554">One-carbon metabolism</keyword>
<proteinExistence type="inferred from homology"/>
<dbReference type="UniPathway" id="UPA00193"/>
<comment type="subcellular location">
    <subcellularLocation>
        <location evidence="3">Cytoplasm</location>
    </subcellularLocation>
</comment>
<evidence type="ECO:0000256" key="3">
    <source>
        <dbReference type="HAMAP-Rule" id="MF_00051"/>
    </source>
</evidence>
<dbReference type="AlphaFoldDB" id="A0A1G1VLK5"/>
<comment type="subunit">
    <text evidence="3">Homodimer.</text>
</comment>